<dbReference type="KEGG" id="nss:113432095"/>
<dbReference type="InterPro" id="IPR013162">
    <property type="entry name" value="CD80_C2-set"/>
</dbReference>
<dbReference type="GO" id="GO:0005769">
    <property type="term" value="C:early endosome"/>
    <property type="evidence" value="ECO:0007669"/>
    <property type="project" value="TreeGrafter"/>
</dbReference>
<proteinExistence type="predicted"/>
<keyword evidence="3" id="KW-1015">Disulfide bond</keyword>
<dbReference type="GeneID" id="113432095"/>
<dbReference type="Pfam" id="PF24518">
    <property type="entry name" value="Ig_CD22"/>
    <property type="match status" value="1"/>
</dbReference>
<dbReference type="InterPro" id="IPR013783">
    <property type="entry name" value="Ig-like_fold"/>
</dbReference>
<feature type="domain" description="Immunoglobulin" evidence="4">
    <location>
        <begin position="9"/>
        <end position="119"/>
    </location>
</feature>
<dbReference type="SMART" id="SM00409">
    <property type="entry name" value="IG"/>
    <property type="match status" value="1"/>
</dbReference>
<dbReference type="Pfam" id="PF08205">
    <property type="entry name" value="C2-set_2"/>
    <property type="match status" value="1"/>
</dbReference>
<dbReference type="GO" id="GO:0005886">
    <property type="term" value="C:plasma membrane"/>
    <property type="evidence" value="ECO:0007669"/>
    <property type="project" value="TreeGrafter"/>
</dbReference>
<feature type="non-terminal residue" evidence="6">
    <location>
        <position position="1"/>
    </location>
</feature>
<dbReference type="InterPro" id="IPR003599">
    <property type="entry name" value="Ig_sub"/>
</dbReference>
<keyword evidence="5" id="KW-1185">Reference proteome</keyword>
<protein>
    <submittedName>
        <fullName evidence="6">Sialoadhesin-like</fullName>
    </submittedName>
</protein>
<dbReference type="InterPro" id="IPR056386">
    <property type="entry name" value="Ig_CD22"/>
</dbReference>
<feature type="non-terminal residue" evidence="6">
    <location>
        <position position="218"/>
    </location>
</feature>
<dbReference type="GO" id="GO:0046790">
    <property type="term" value="F:virion binding"/>
    <property type="evidence" value="ECO:0007669"/>
    <property type="project" value="TreeGrafter"/>
</dbReference>
<keyword evidence="2" id="KW-0472">Membrane</keyword>
<name>A0A6J1W4N1_9SAUR</name>
<accession>A0A6J1W4N1</accession>
<comment type="subcellular location">
    <subcellularLocation>
        <location evidence="1">Membrane</location>
    </subcellularLocation>
</comment>
<reference evidence="6" key="1">
    <citation type="submission" date="2025-08" db="UniProtKB">
        <authorList>
            <consortium name="RefSeq"/>
        </authorList>
    </citation>
    <scope>IDENTIFICATION</scope>
</reference>
<dbReference type="PANTHER" id="PTHR47243">
    <property type="entry name" value="SIALOADHESIN"/>
    <property type="match status" value="1"/>
</dbReference>
<dbReference type="RefSeq" id="XP_026550090.1">
    <property type="nucleotide sequence ID" value="XM_026694305.1"/>
</dbReference>
<organism evidence="5 6">
    <name type="scientific">Notechis scutatus</name>
    <name type="common">mainland tiger snake</name>
    <dbReference type="NCBI Taxonomy" id="8663"/>
    <lineage>
        <taxon>Eukaryota</taxon>
        <taxon>Metazoa</taxon>
        <taxon>Chordata</taxon>
        <taxon>Craniata</taxon>
        <taxon>Vertebrata</taxon>
        <taxon>Euteleostomi</taxon>
        <taxon>Lepidosauria</taxon>
        <taxon>Squamata</taxon>
        <taxon>Bifurcata</taxon>
        <taxon>Unidentata</taxon>
        <taxon>Episquamata</taxon>
        <taxon>Toxicofera</taxon>
        <taxon>Serpentes</taxon>
        <taxon>Colubroidea</taxon>
        <taxon>Elapidae</taxon>
        <taxon>Hydrophiinae</taxon>
        <taxon>Notechis</taxon>
    </lineage>
</organism>
<evidence type="ECO:0000256" key="1">
    <source>
        <dbReference type="ARBA" id="ARBA00004370"/>
    </source>
</evidence>
<gene>
    <name evidence="6" type="primary">LOC113432095</name>
</gene>
<evidence type="ECO:0000313" key="5">
    <source>
        <dbReference type="Proteomes" id="UP000504612"/>
    </source>
</evidence>
<evidence type="ECO:0000313" key="6">
    <source>
        <dbReference type="RefSeq" id="XP_026550090.1"/>
    </source>
</evidence>
<dbReference type="AlphaFoldDB" id="A0A6J1W4N1"/>
<dbReference type="InterPro" id="IPR036179">
    <property type="entry name" value="Ig-like_dom_sf"/>
</dbReference>
<dbReference type="GO" id="GO:0075512">
    <property type="term" value="P:clathrin-dependent endocytosis of virus by host cell"/>
    <property type="evidence" value="ECO:0007669"/>
    <property type="project" value="TreeGrafter"/>
</dbReference>
<dbReference type="GO" id="GO:0005770">
    <property type="term" value="C:late endosome"/>
    <property type="evidence" value="ECO:0007669"/>
    <property type="project" value="TreeGrafter"/>
</dbReference>
<evidence type="ECO:0000256" key="3">
    <source>
        <dbReference type="ARBA" id="ARBA00023157"/>
    </source>
</evidence>
<evidence type="ECO:0000256" key="2">
    <source>
        <dbReference type="ARBA" id="ARBA00023136"/>
    </source>
</evidence>
<dbReference type="SUPFAM" id="SSF48726">
    <property type="entry name" value="Immunoglobulin"/>
    <property type="match status" value="2"/>
</dbReference>
<dbReference type="Gene3D" id="2.60.40.10">
    <property type="entry name" value="Immunoglobulins"/>
    <property type="match status" value="2"/>
</dbReference>
<evidence type="ECO:0000259" key="4">
    <source>
        <dbReference type="SMART" id="SM00409"/>
    </source>
</evidence>
<sequence>SASWSVTYPDSLSAVQGSCAVLPCKFSFPSGVSDTNGIVAIWFKDVDTQSVTVFHSKSPETIDARFRSRAELLGDPLKRNCTLLLRHLTMEDVGKYSFRFEVVKANSWTEKKQLQLTITDNPDTPTIAAPGDLKEGVLETFKCSSPYVCPYDHSSLRWFGYDPEISSVSGTVQLDTTTAISKQTLQTTLTWKNHQQKLVCEAWVGTKKARGEVILHVG</sequence>
<dbReference type="Proteomes" id="UP000504612">
    <property type="component" value="Unplaced"/>
</dbReference>
<dbReference type="PANTHER" id="PTHR47243:SF1">
    <property type="entry name" value="SIALOADHESIN"/>
    <property type="match status" value="1"/>
</dbReference>